<accession>A0ABN2HUJ1</accession>
<organism evidence="1 2">
    <name type="scientific">Microbacterium sediminicola</name>
    <dbReference type="NCBI Taxonomy" id="415210"/>
    <lineage>
        <taxon>Bacteria</taxon>
        <taxon>Bacillati</taxon>
        <taxon>Actinomycetota</taxon>
        <taxon>Actinomycetes</taxon>
        <taxon>Micrococcales</taxon>
        <taxon>Microbacteriaceae</taxon>
        <taxon>Microbacterium</taxon>
    </lineage>
</organism>
<evidence type="ECO:0000313" key="2">
    <source>
        <dbReference type="Proteomes" id="UP001501690"/>
    </source>
</evidence>
<name>A0ABN2HUJ1_9MICO</name>
<gene>
    <name evidence="1" type="ORF">GCM10009808_08590</name>
</gene>
<dbReference type="EMBL" id="BAAAPL010000001">
    <property type="protein sequence ID" value="GAA1693744.1"/>
    <property type="molecule type" value="Genomic_DNA"/>
</dbReference>
<reference evidence="1 2" key="1">
    <citation type="journal article" date="2019" name="Int. J. Syst. Evol. Microbiol.">
        <title>The Global Catalogue of Microorganisms (GCM) 10K type strain sequencing project: providing services to taxonomists for standard genome sequencing and annotation.</title>
        <authorList>
            <consortium name="The Broad Institute Genomics Platform"/>
            <consortium name="The Broad Institute Genome Sequencing Center for Infectious Disease"/>
            <person name="Wu L."/>
            <person name="Ma J."/>
        </authorList>
    </citation>
    <scope>NUCLEOTIDE SEQUENCE [LARGE SCALE GENOMIC DNA]</scope>
    <source>
        <strain evidence="1 2">JCM 15577</strain>
    </source>
</reference>
<sequence>MSWSRSIRAAAGIVTERTDEEVASAAEGRILALLTPVGWEQIRTQRLGLVSLEMLERAGWEAVSTLWEERGIEHALHD</sequence>
<protein>
    <submittedName>
        <fullName evidence="1">Uncharacterized protein</fullName>
    </submittedName>
</protein>
<proteinExistence type="predicted"/>
<evidence type="ECO:0000313" key="1">
    <source>
        <dbReference type="EMBL" id="GAA1693744.1"/>
    </source>
</evidence>
<keyword evidence="2" id="KW-1185">Reference proteome</keyword>
<dbReference type="Proteomes" id="UP001501690">
    <property type="component" value="Unassembled WGS sequence"/>
</dbReference>
<comment type="caution">
    <text evidence="1">The sequence shown here is derived from an EMBL/GenBank/DDBJ whole genome shotgun (WGS) entry which is preliminary data.</text>
</comment>